<dbReference type="AlphaFoldDB" id="A0A368F4I3"/>
<name>A0A368F4I3_ANCCA</name>
<keyword evidence="1" id="KW-1133">Transmembrane helix</keyword>
<evidence type="ECO:0000256" key="1">
    <source>
        <dbReference type="SAM" id="Phobius"/>
    </source>
</evidence>
<comment type="caution">
    <text evidence="2">The sequence shown here is derived from an EMBL/GenBank/DDBJ whole genome shotgun (WGS) entry which is preliminary data.</text>
</comment>
<proteinExistence type="predicted"/>
<protein>
    <submittedName>
        <fullName evidence="2">Uncharacterized protein</fullName>
    </submittedName>
</protein>
<gene>
    <name evidence="2" type="ORF">ANCCAN_27320</name>
</gene>
<keyword evidence="1" id="KW-0472">Membrane</keyword>
<keyword evidence="3" id="KW-1185">Reference proteome</keyword>
<keyword evidence="1" id="KW-0812">Transmembrane</keyword>
<sequence length="66" mass="7642">MRQLIREWGHQKKFNGRELLSRFFVQWVECSVVLVVGFIINIIRGFPQFEWVAAIGGVLYATGRSS</sequence>
<dbReference type="InterPro" id="IPR012435">
    <property type="entry name" value="TMEM144"/>
</dbReference>
<dbReference type="STRING" id="29170.A0A368F4I3"/>
<dbReference type="Proteomes" id="UP000252519">
    <property type="component" value="Unassembled WGS sequence"/>
</dbReference>
<organism evidence="2 3">
    <name type="scientific">Ancylostoma caninum</name>
    <name type="common">Dog hookworm</name>
    <dbReference type="NCBI Taxonomy" id="29170"/>
    <lineage>
        <taxon>Eukaryota</taxon>
        <taxon>Metazoa</taxon>
        <taxon>Ecdysozoa</taxon>
        <taxon>Nematoda</taxon>
        <taxon>Chromadorea</taxon>
        <taxon>Rhabditida</taxon>
        <taxon>Rhabditina</taxon>
        <taxon>Rhabditomorpha</taxon>
        <taxon>Strongyloidea</taxon>
        <taxon>Ancylostomatidae</taxon>
        <taxon>Ancylostomatinae</taxon>
        <taxon>Ancylostoma</taxon>
    </lineage>
</organism>
<dbReference type="Pfam" id="PF07857">
    <property type="entry name" value="TMEM144"/>
    <property type="match status" value="1"/>
</dbReference>
<evidence type="ECO:0000313" key="3">
    <source>
        <dbReference type="Proteomes" id="UP000252519"/>
    </source>
</evidence>
<reference evidence="2 3" key="1">
    <citation type="submission" date="2014-10" db="EMBL/GenBank/DDBJ databases">
        <title>Draft genome of the hookworm Ancylostoma caninum.</title>
        <authorList>
            <person name="Mitreva M."/>
        </authorList>
    </citation>
    <scope>NUCLEOTIDE SEQUENCE [LARGE SCALE GENOMIC DNA]</scope>
    <source>
        <strain evidence="2 3">Baltimore</strain>
    </source>
</reference>
<feature type="transmembrane region" description="Helical" evidence="1">
    <location>
        <begin position="20"/>
        <end position="43"/>
    </location>
</feature>
<evidence type="ECO:0000313" key="2">
    <source>
        <dbReference type="EMBL" id="RCN26952.1"/>
    </source>
</evidence>
<dbReference type="EMBL" id="JOJR01005484">
    <property type="protein sequence ID" value="RCN26952.1"/>
    <property type="molecule type" value="Genomic_DNA"/>
</dbReference>
<dbReference type="OrthoDB" id="426527at2759"/>
<accession>A0A368F4I3</accession>